<organism evidence="3 4">
    <name type="scientific">Acorus calamus</name>
    <name type="common">Sweet flag</name>
    <dbReference type="NCBI Taxonomy" id="4465"/>
    <lineage>
        <taxon>Eukaryota</taxon>
        <taxon>Viridiplantae</taxon>
        <taxon>Streptophyta</taxon>
        <taxon>Embryophyta</taxon>
        <taxon>Tracheophyta</taxon>
        <taxon>Spermatophyta</taxon>
        <taxon>Magnoliopsida</taxon>
        <taxon>Liliopsida</taxon>
        <taxon>Acoraceae</taxon>
        <taxon>Acorus</taxon>
    </lineage>
</organism>
<dbReference type="PANTHER" id="PTHR47353:SF1">
    <property type="entry name" value="THIOREDOXIN-LIKE PROTEIN HCF164, CHLOROPLASTIC"/>
    <property type="match status" value="1"/>
</dbReference>
<reference evidence="3" key="2">
    <citation type="submission" date="2023-06" db="EMBL/GenBank/DDBJ databases">
        <authorList>
            <person name="Ma L."/>
            <person name="Liu K.-W."/>
            <person name="Li Z."/>
            <person name="Hsiao Y.-Y."/>
            <person name="Qi Y."/>
            <person name="Fu T."/>
            <person name="Tang G."/>
            <person name="Zhang D."/>
            <person name="Sun W.-H."/>
            <person name="Liu D.-K."/>
            <person name="Li Y."/>
            <person name="Chen G.-Z."/>
            <person name="Liu X.-D."/>
            <person name="Liao X.-Y."/>
            <person name="Jiang Y.-T."/>
            <person name="Yu X."/>
            <person name="Hao Y."/>
            <person name="Huang J."/>
            <person name="Zhao X.-W."/>
            <person name="Ke S."/>
            <person name="Chen Y.-Y."/>
            <person name="Wu W.-L."/>
            <person name="Hsu J.-L."/>
            <person name="Lin Y.-F."/>
            <person name="Huang M.-D."/>
            <person name="Li C.-Y."/>
            <person name="Huang L."/>
            <person name="Wang Z.-W."/>
            <person name="Zhao X."/>
            <person name="Zhong W.-Y."/>
            <person name="Peng D.-H."/>
            <person name="Ahmad S."/>
            <person name="Lan S."/>
            <person name="Zhang J.-S."/>
            <person name="Tsai W.-C."/>
            <person name="Van De Peer Y."/>
            <person name="Liu Z.-J."/>
        </authorList>
    </citation>
    <scope>NUCLEOTIDE SEQUENCE</scope>
    <source>
        <strain evidence="3">CP</strain>
        <tissue evidence="3">Leaves</tissue>
    </source>
</reference>
<sequence length="233" mass="25469">MAGVASNLCGSFLRPPNPARSPRLSGLRLRTRPYKLGRLNSHNEPRPVDSPSTDERLGESRLGTDNTSPEGTVSTGTEPNFFPTKDINRRVAAASSLAAVGLFLSTRLEFGVSLKDLAAASVPFEKALSNGMPTVVEFYADWCEVCRELAPDWEQELDEFGVEGIPHFAFLDKDGNEEGNIVGRLPRQFFLENVVALANGEASIPHTRFVGQFSSAESRKTHQATSHGIDRRV</sequence>
<accession>A0AAV9CTX4</accession>
<proteinExistence type="predicted"/>
<dbReference type="GO" id="GO:0016671">
    <property type="term" value="F:oxidoreductase activity, acting on a sulfur group of donors, disulfide as acceptor"/>
    <property type="evidence" value="ECO:0007669"/>
    <property type="project" value="TreeGrafter"/>
</dbReference>
<dbReference type="Pfam" id="PF00085">
    <property type="entry name" value="Thioredoxin"/>
    <property type="match status" value="1"/>
</dbReference>
<evidence type="ECO:0000313" key="3">
    <source>
        <dbReference type="EMBL" id="KAK1292641.1"/>
    </source>
</evidence>
<dbReference type="GO" id="GO:0009535">
    <property type="term" value="C:chloroplast thylakoid membrane"/>
    <property type="evidence" value="ECO:0007669"/>
    <property type="project" value="TreeGrafter"/>
</dbReference>
<dbReference type="SUPFAM" id="SSF52833">
    <property type="entry name" value="Thioredoxin-like"/>
    <property type="match status" value="1"/>
</dbReference>
<evidence type="ECO:0000256" key="1">
    <source>
        <dbReference type="SAM" id="MobiDB-lite"/>
    </source>
</evidence>
<dbReference type="Gene3D" id="3.40.30.10">
    <property type="entry name" value="Glutaredoxin"/>
    <property type="match status" value="1"/>
</dbReference>
<dbReference type="InterPro" id="IPR036249">
    <property type="entry name" value="Thioredoxin-like_sf"/>
</dbReference>
<dbReference type="PROSITE" id="PS51352">
    <property type="entry name" value="THIOREDOXIN_2"/>
    <property type="match status" value="1"/>
</dbReference>
<gene>
    <name evidence="3" type="ORF">QJS10_CPB17g02565</name>
</gene>
<dbReference type="PANTHER" id="PTHR47353">
    <property type="entry name" value="THIOREDOXIN-LIKE PROTEIN HCF164, CHLOROPLASTIC"/>
    <property type="match status" value="1"/>
</dbReference>
<dbReference type="InterPro" id="IPR013766">
    <property type="entry name" value="Thioredoxin_domain"/>
</dbReference>
<feature type="region of interest" description="Disordered" evidence="1">
    <location>
        <begin position="1"/>
        <end position="81"/>
    </location>
</feature>
<protein>
    <recommendedName>
        <fullName evidence="2">Thioredoxin domain-containing protein</fullName>
    </recommendedName>
</protein>
<evidence type="ECO:0000259" key="2">
    <source>
        <dbReference type="PROSITE" id="PS51352"/>
    </source>
</evidence>
<evidence type="ECO:0000313" key="4">
    <source>
        <dbReference type="Proteomes" id="UP001180020"/>
    </source>
</evidence>
<keyword evidence="4" id="KW-1185">Reference proteome</keyword>
<feature type="compositionally biased region" description="Polar residues" evidence="1">
    <location>
        <begin position="63"/>
        <end position="78"/>
    </location>
</feature>
<comment type="caution">
    <text evidence="3">The sequence shown here is derived from an EMBL/GenBank/DDBJ whole genome shotgun (WGS) entry which is preliminary data.</text>
</comment>
<dbReference type="EMBL" id="JAUJYO010000017">
    <property type="protein sequence ID" value="KAK1292641.1"/>
    <property type="molecule type" value="Genomic_DNA"/>
</dbReference>
<reference evidence="3" key="1">
    <citation type="journal article" date="2023" name="Nat. Commun.">
        <title>Diploid and tetraploid genomes of Acorus and the evolution of monocots.</title>
        <authorList>
            <person name="Ma L."/>
            <person name="Liu K.W."/>
            <person name="Li Z."/>
            <person name="Hsiao Y.Y."/>
            <person name="Qi Y."/>
            <person name="Fu T."/>
            <person name="Tang G.D."/>
            <person name="Zhang D."/>
            <person name="Sun W.H."/>
            <person name="Liu D.K."/>
            <person name="Li Y."/>
            <person name="Chen G.Z."/>
            <person name="Liu X.D."/>
            <person name="Liao X.Y."/>
            <person name="Jiang Y.T."/>
            <person name="Yu X."/>
            <person name="Hao Y."/>
            <person name="Huang J."/>
            <person name="Zhao X.W."/>
            <person name="Ke S."/>
            <person name="Chen Y.Y."/>
            <person name="Wu W.L."/>
            <person name="Hsu J.L."/>
            <person name="Lin Y.F."/>
            <person name="Huang M.D."/>
            <person name="Li C.Y."/>
            <person name="Huang L."/>
            <person name="Wang Z.W."/>
            <person name="Zhao X."/>
            <person name="Zhong W.Y."/>
            <person name="Peng D.H."/>
            <person name="Ahmad S."/>
            <person name="Lan S."/>
            <person name="Zhang J.S."/>
            <person name="Tsai W.C."/>
            <person name="Van de Peer Y."/>
            <person name="Liu Z.J."/>
        </authorList>
    </citation>
    <scope>NUCLEOTIDE SEQUENCE</scope>
    <source>
        <strain evidence="3">CP</strain>
    </source>
</reference>
<dbReference type="Proteomes" id="UP001180020">
    <property type="component" value="Unassembled WGS sequence"/>
</dbReference>
<dbReference type="GO" id="GO:0010190">
    <property type="term" value="P:cytochrome b6f complex assembly"/>
    <property type="evidence" value="ECO:0007669"/>
    <property type="project" value="TreeGrafter"/>
</dbReference>
<feature type="compositionally biased region" description="Basic and acidic residues" evidence="1">
    <location>
        <begin position="41"/>
        <end position="59"/>
    </location>
</feature>
<dbReference type="AlphaFoldDB" id="A0AAV9CTX4"/>
<dbReference type="InterPro" id="IPR044241">
    <property type="entry name" value="TxlA/HCF164"/>
</dbReference>
<name>A0AAV9CTX4_ACOCL</name>
<feature type="domain" description="Thioredoxin" evidence="2">
    <location>
        <begin position="73"/>
        <end position="227"/>
    </location>
</feature>